<dbReference type="OrthoDB" id="10518729at2759"/>
<dbReference type="VEuPathDB" id="ToxoDB:TGGT1_409850"/>
<dbReference type="Proteomes" id="UP000005641">
    <property type="component" value="Unassembled WGS sequence"/>
</dbReference>
<accession>S7W524</accession>
<evidence type="ECO:0000313" key="3">
    <source>
        <dbReference type="Proteomes" id="UP000005641"/>
    </source>
</evidence>
<reference evidence="2 3" key="2">
    <citation type="submission" date="2013-05" db="EMBL/GenBank/DDBJ databases">
        <authorList>
            <person name="Sibley D."/>
            <person name="Venepally P."/>
            <person name="Karamycheva S."/>
            <person name="Hadjithomas M."/>
            <person name="Khan A."/>
            <person name="Brunk B."/>
            <person name="Roos D."/>
            <person name="Caler E."/>
            <person name="Lorenzi H."/>
        </authorList>
    </citation>
    <scope>NUCLEOTIDE SEQUENCE [LARGE SCALE GENOMIC DNA]</scope>
    <source>
        <strain evidence="2 3">GT1</strain>
    </source>
</reference>
<dbReference type="EMBL" id="AAQM03000200">
    <property type="protein sequence ID" value="EPR60023.1"/>
    <property type="molecule type" value="Genomic_DNA"/>
</dbReference>
<gene>
    <name evidence="2" type="ORF">TGGT1_409850</name>
</gene>
<proteinExistence type="predicted"/>
<evidence type="ECO:0000313" key="2">
    <source>
        <dbReference type="EMBL" id="EPR60023.1"/>
    </source>
</evidence>
<feature type="region of interest" description="Disordered" evidence="1">
    <location>
        <begin position="225"/>
        <end position="262"/>
    </location>
</feature>
<dbReference type="InterPro" id="IPR036755">
    <property type="entry name" value="SRS_dom_sf"/>
</dbReference>
<feature type="compositionally biased region" description="Acidic residues" evidence="1">
    <location>
        <begin position="234"/>
        <end position="247"/>
    </location>
</feature>
<evidence type="ECO:0000256" key="1">
    <source>
        <dbReference type="SAM" id="MobiDB-lite"/>
    </source>
</evidence>
<comment type="caution">
    <text evidence="2">The sequence shown here is derived from an EMBL/GenBank/DDBJ whole genome shotgun (WGS) entry which is preliminary data.</text>
</comment>
<sequence length="283" mass="30654">MGVFNLHESPRESSCAENAASMEGLNLEKVTAKPDVVGKAGELSTGNERNNVYKLTVKTQPDESQVLYFVCKNEEVTQPPSVSPQSAGTSSEPNKITCTFQVTIYEECKNGQTLVEVVPPQHSEPKKVTFRCAENWTLSPANFEKVYSAETCNQTASLASLDLGAKLVEGKSSEEAKNVPAYALQITKFPTGSEHVMLCYKCTQTSDEKEMISDSSKQECKIIVSVAPKPQQEDKEEGNEEPDTDSEENGRPSTSGATDHPNHSFVIAGALLLSSVLALNQTG</sequence>
<name>S7W524_TOXGG</name>
<dbReference type="Gene3D" id="2.60.40.1320">
    <property type="entry name" value="SRS domain"/>
    <property type="match status" value="2"/>
</dbReference>
<reference evidence="2 3" key="1">
    <citation type="submission" date="2006-05" db="EMBL/GenBank/DDBJ databases">
        <authorList>
            <person name="Paulsen I."/>
        </authorList>
    </citation>
    <scope>NUCLEOTIDE SEQUENCE [LARGE SCALE GENOMIC DNA]</scope>
    <source>
        <strain evidence="2 3">GT1</strain>
    </source>
</reference>
<dbReference type="AlphaFoldDB" id="S7W524"/>
<organism evidence="2 3">
    <name type="scientific">Toxoplasma gondii (strain ATCC 50853 / GT1)</name>
    <dbReference type="NCBI Taxonomy" id="507601"/>
    <lineage>
        <taxon>Eukaryota</taxon>
        <taxon>Sar</taxon>
        <taxon>Alveolata</taxon>
        <taxon>Apicomplexa</taxon>
        <taxon>Conoidasida</taxon>
        <taxon>Coccidia</taxon>
        <taxon>Eucoccidiorida</taxon>
        <taxon>Eimeriorina</taxon>
        <taxon>Sarcocystidae</taxon>
        <taxon>Toxoplasma</taxon>
    </lineage>
</organism>
<protein>
    <submittedName>
        <fullName evidence="2">SAG-related sequence protein SRS47A</fullName>
    </submittedName>
</protein>